<name>A0A9X2K6S9_9ACTN</name>
<evidence type="ECO:0000256" key="4">
    <source>
        <dbReference type="ARBA" id="ARBA00022989"/>
    </source>
</evidence>
<evidence type="ECO:0000313" key="9">
    <source>
        <dbReference type="Proteomes" id="UP001139648"/>
    </source>
</evidence>
<dbReference type="SUPFAM" id="SSF53756">
    <property type="entry name" value="UDP-Glycosyltransferase/glycogen phosphorylase"/>
    <property type="match status" value="1"/>
</dbReference>
<evidence type="ECO:0000256" key="3">
    <source>
        <dbReference type="ARBA" id="ARBA00022692"/>
    </source>
</evidence>
<proteinExistence type="predicted"/>
<keyword evidence="2" id="KW-1003">Cell membrane</keyword>
<gene>
    <name evidence="8" type="ORF">HD597_009922</name>
</gene>
<dbReference type="PANTHER" id="PTHR30250">
    <property type="entry name" value="PST FAMILY PREDICTED COLANIC ACID TRANSPORTER"/>
    <property type="match status" value="1"/>
</dbReference>
<feature type="transmembrane region" description="Helical" evidence="7">
    <location>
        <begin position="750"/>
        <end position="772"/>
    </location>
</feature>
<evidence type="ECO:0000256" key="7">
    <source>
        <dbReference type="SAM" id="Phobius"/>
    </source>
</evidence>
<dbReference type="CDD" id="cd03801">
    <property type="entry name" value="GT4_PimA-like"/>
    <property type="match status" value="1"/>
</dbReference>
<feature type="transmembrane region" description="Helical" evidence="7">
    <location>
        <begin position="475"/>
        <end position="502"/>
    </location>
</feature>
<feature type="transmembrane region" description="Helical" evidence="7">
    <location>
        <begin position="643"/>
        <end position="660"/>
    </location>
</feature>
<dbReference type="RefSeq" id="WP_276083222.1">
    <property type="nucleotide sequence ID" value="NZ_BAABKA010000091.1"/>
</dbReference>
<dbReference type="EMBL" id="JAMZEB010000002">
    <property type="protein sequence ID" value="MCP2362902.1"/>
    <property type="molecule type" value="Genomic_DNA"/>
</dbReference>
<evidence type="ECO:0000256" key="2">
    <source>
        <dbReference type="ARBA" id="ARBA00022475"/>
    </source>
</evidence>
<reference evidence="8" key="1">
    <citation type="submission" date="2022-06" db="EMBL/GenBank/DDBJ databases">
        <title>Sequencing the genomes of 1000 actinobacteria strains.</title>
        <authorList>
            <person name="Klenk H.-P."/>
        </authorList>
    </citation>
    <scope>NUCLEOTIDE SEQUENCE</scope>
    <source>
        <strain evidence="8">DSM 46694</strain>
    </source>
</reference>
<evidence type="ECO:0000256" key="5">
    <source>
        <dbReference type="ARBA" id="ARBA00023136"/>
    </source>
</evidence>
<feature type="transmembrane region" description="Helical" evidence="7">
    <location>
        <begin position="778"/>
        <end position="803"/>
    </location>
</feature>
<feature type="region of interest" description="Disordered" evidence="6">
    <location>
        <begin position="354"/>
        <end position="390"/>
    </location>
</feature>
<evidence type="ECO:0000313" key="8">
    <source>
        <dbReference type="EMBL" id="MCP2362902.1"/>
    </source>
</evidence>
<keyword evidence="4 7" id="KW-1133">Transmembrane helix</keyword>
<keyword evidence="3 7" id="KW-0812">Transmembrane</keyword>
<dbReference type="GO" id="GO:0005886">
    <property type="term" value="C:plasma membrane"/>
    <property type="evidence" value="ECO:0007669"/>
    <property type="project" value="UniProtKB-SubCell"/>
</dbReference>
<evidence type="ECO:0000256" key="1">
    <source>
        <dbReference type="ARBA" id="ARBA00004651"/>
    </source>
</evidence>
<accession>A0A9X2K6S9</accession>
<evidence type="ECO:0000256" key="6">
    <source>
        <dbReference type="SAM" id="MobiDB-lite"/>
    </source>
</evidence>
<dbReference type="InterPro" id="IPR050833">
    <property type="entry name" value="Poly_Biosynth_Transport"/>
</dbReference>
<sequence length="824" mass="85691">MKVLVFPRDSNPYQELLHAGLREGGVRVRYLGELTPSHTLNLLLLPAELAARRLAGARVVHLHWVWKFALPGGDRTRRVAQLWFAAVLGVVRLLGLRLVWTAHNVLPHRPVFADDAAARRTLVRRCDLVIAHHSTALDRLAALGAAPSRAVVIPHGPFPAPPVPPPGRSGRPRTFLFFGRIEPYKGVEDLLAAFTALPGALDVRLVVAGSCPDPELAARLEASAAGDDRVELRLGRVREEDVAGLFAAGDVAVLPFREITTSGSALLALAHGRPLIVPELPALAGLPPAALACYRGGVAGLAAALREAAGWDAATLAGMSQAALEHANGAGWPEIAHATRTGYATALRHRNPTERARLDPAGGQAGEPVTGDPAGGPMGEPVTGDPAGGPMGERVRSLFRDVLVRGTFLLLVNTVLLAAGGFAFFTLAARNYPVEAVGWLTAVTASVSLLSTVASLGLPTTLLRHLVKAGDPRRLAAIAVTAVGAIGGVLALLSLLILAPLLPGGPELIRQPGTVALVTALVMVTAVGGTLDAGLLAVRGTGALLAKNAAGTVLKVGALLPLVPLGFIGLVLAYGGGTLLACLLGGAALWRRLRRPAGARARPVDLLRRYLPFSAAGYLATALGMLPSTVVPLEVLAVQGPQAAAYFAIAFQVAAFLNFIPSTSAQVLFAEAQRISLRRYLRKAVAGIYGLLVPAVAVIVAGAPHLLRVFGEGYSAQAAQTLRVLALAALVGAGNYLVDTILISRDRTVAYVFMNGANAALVLGLVAALLPYGLTAAALGWTLAQGLSLLLGVGVLVVSFAAGRRARVSGADRRRRRTRGRGPR</sequence>
<feature type="transmembrane region" description="Helical" evidence="7">
    <location>
        <begin position="402"/>
        <end position="425"/>
    </location>
</feature>
<dbReference type="Pfam" id="PF13692">
    <property type="entry name" value="Glyco_trans_1_4"/>
    <property type="match status" value="1"/>
</dbReference>
<dbReference type="Proteomes" id="UP001139648">
    <property type="component" value="Unassembled WGS sequence"/>
</dbReference>
<comment type="subcellular location">
    <subcellularLocation>
        <location evidence="1">Cell membrane</location>
        <topology evidence="1">Multi-pass membrane protein</topology>
    </subcellularLocation>
</comment>
<keyword evidence="5 7" id="KW-0472">Membrane</keyword>
<keyword evidence="9" id="KW-1185">Reference proteome</keyword>
<feature type="transmembrane region" description="Helical" evidence="7">
    <location>
        <begin position="721"/>
        <end position="738"/>
    </location>
</feature>
<dbReference type="Gene3D" id="3.40.50.2000">
    <property type="entry name" value="Glycogen Phosphorylase B"/>
    <property type="match status" value="2"/>
</dbReference>
<feature type="transmembrane region" description="Helical" evidence="7">
    <location>
        <begin position="680"/>
        <end position="701"/>
    </location>
</feature>
<dbReference type="PANTHER" id="PTHR30250:SF11">
    <property type="entry name" value="O-ANTIGEN TRANSPORTER-RELATED"/>
    <property type="match status" value="1"/>
</dbReference>
<feature type="transmembrane region" description="Helical" evidence="7">
    <location>
        <begin position="610"/>
        <end position="631"/>
    </location>
</feature>
<feature type="transmembrane region" description="Helical" evidence="7">
    <location>
        <begin position="571"/>
        <end position="590"/>
    </location>
</feature>
<organism evidence="8 9">
    <name type="scientific">Nonomuraea thailandensis</name>
    <dbReference type="NCBI Taxonomy" id="1188745"/>
    <lineage>
        <taxon>Bacteria</taxon>
        <taxon>Bacillati</taxon>
        <taxon>Actinomycetota</taxon>
        <taxon>Actinomycetes</taxon>
        <taxon>Streptosporangiales</taxon>
        <taxon>Streptosporangiaceae</taxon>
        <taxon>Nonomuraea</taxon>
    </lineage>
</organism>
<comment type="caution">
    <text evidence="8">The sequence shown here is derived from an EMBL/GenBank/DDBJ whole genome shotgun (WGS) entry which is preliminary data.</text>
</comment>
<protein>
    <submittedName>
        <fullName evidence="8">Glycosyltransferase involved in cell wall biosynthesis/O-antigen/teichoic acid export membrane protein</fullName>
    </submittedName>
</protein>
<dbReference type="AlphaFoldDB" id="A0A9X2K6S9"/>
<feature type="transmembrane region" description="Helical" evidence="7">
    <location>
        <begin position="437"/>
        <end position="463"/>
    </location>
</feature>
<feature type="transmembrane region" description="Helical" evidence="7">
    <location>
        <begin position="514"/>
        <end position="538"/>
    </location>
</feature>